<evidence type="ECO:0000256" key="4">
    <source>
        <dbReference type="ARBA" id="ARBA00022729"/>
    </source>
</evidence>
<keyword evidence="4 6" id="KW-0732">Signal</keyword>
<dbReference type="GO" id="GO:0005773">
    <property type="term" value="C:vacuole"/>
    <property type="evidence" value="ECO:0007669"/>
    <property type="project" value="UniProtKB-SubCell"/>
</dbReference>
<protein>
    <submittedName>
        <fullName evidence="8">Protein STRICTOSIDINE SYNTHASE-LIKE 10-like</fullName>
    </submittedName>
</protein>
<dbReference type="PANTHER" id="PTHR10426:SF86">
    <property type="entry name" value="PROTEIN STRICTOSIDINE SYNTHASE-LIKE 10-LIKE"/>
    <property type="match status" value="1"/>
</dbReference>
<keyword evidence="3" id="KW-0926">Vacuole</keyword>
<feature type="domain" description="Strictosidine synthase conserved region" evidence="7">
    <location>
        <begin position="149"/>
        <end position="237"/>
    </location>
</feature>
<dbReference type="PANTHER" id="PTHR10426">
    <property type="entry name" value="STRICTOSIDINE SYNTHASE-RELATED"/>
    <property type="match status" value="1"/>
</dbReference>
<evidence type="ECO:0000313" key="8">
    <source>
        <dbReference type="EMBL" id="KAF7827904.1"/>
    </source>
</evidence>
<feature type="signal peptide" evidence="6">
    <location>
        <begin position="1"/>
        <end position="24"/>
    </location>
</feature>
<dbReference type="FunFam" id="2.120.10.30:FF:000032">
    <property type="entry name" value="Protein STRICTOSIDINE SYNTHASE-LIKE 13"/>
    <property type="match status" value="1"/>
</dbReference>
<dbReference type="OrthoDB" id="1908448at2759"/>
<feature type="chain" id="PRO_5032694224" evidence="6">
    <location>
        <begin position="25"/>
        <end position="350"/>
    </location>
</feature>
<gene>
    <name evidence="8" type="ORF">G2W53_019068</name>
</gene>
<keyword evidence="9" id="KW-1185">Reference proteome</keyword>
<evidence type="ECO:0000259" key="7">
    <source>
        <dbReference type="Pfam" id="PF03088"/>
    </source>
</evidence>
<dbReference type="InterPro" id="IPR018119">
    <property type="entry name" value="Strictosidine_synth_cons-reg"/>
</dbReference>
<organism evidence="8 9">
    <name type="scientific">Senna tora</name>
    <dbReference type="NCBI Taxonomy" id="362788"/>
    <lineage>
        <taxon>Eukaryota</taxon>
        <taxon>Viridiplantae</taxon>
        <taxon>Streptophyta</taxon>
        <taxon>Embryophyta</taxon>
        <taxon>Tracheophyta</taxon>
        <taxon>Spermatophyta</taxon>
        <taxon>Magnoliopsida</taxon>
        <taxon>eudicotyledons</taxon>
        <taxon>Gunneridae</taxon>
        <taxon>Pentapetalae</taxon>
        <taxon>rosids</taxon>
        <taxon>fabids</taxon>
        <taxon>Fabales</taxon>
        <taxon>Fabaceae</taxon>
        <taxon>Caesalpinioideae</taxon>
        <taxon>Cassia clade</taxon>
        <taxon>Senna</taxon>
    </lineage>
</organism>
<name>A0A834TUA1_9FABA</name>
<comment type="subcellular location">
    <subcellularLocation>
        <location evidence="1">Vacuole</location>
    </subcellularLocation>
</comment>
<keyword evidence="5" id="KW-0325">Glycoprotein</keyword>
<accession>A0A834TUA1</accession>
<proteinExistence type="inferred from homology"/>
<dbReference type="AlphaFoldDB" id="A0A834TUA1"/>
<evidence type="ECO:0000256" key="1">
    <source>
        <dbReference type="ARBA" id="ARBA00004116"/>
    </source>
</evidence>
<dbReference type="EMBL" id="JAAIUW010000006">
    <property type="protein sequence ID" value="KAF7827904.1"/>
    <property type="molecule type" value="Genomic_DNA"/>
</dbReference>
<dbReference type="GO" id="GO:0016787">
    <property type="term" value="F:hydrolase activity"/>
    <property type="evidence" value="ECO:0007669"/>
    <property type="project" value="TreeGrafter"/>
</dbReference>
<sequence length="350" mass="38975">MKQLSSSILLLLLSLGGFTTISSGEVFSILHGFKNYHELRLPNNVSGPESLAFDCDGDGPYTGVQDGRIFRWRQTHNKWVEDRKLCDGSTDPNKEPICGRPLGLKFDTKKCNLYIADAYFGLLMVGPNGGVAQQLAISAHDGVPFQFLNGVDIDDQNGVIYFTDTSTVYQRREWQMIPLKGDKTGRLLRYDSSSKKVQVLLKGIVCANGVALNQDASFLLFGESSVGKIHKFWLKGPKAYTSELFAQFEGPPDNIKRTKNGDFWVALSLRSYKTSTLLQNADNDSSLQNQEEEEVVGVKFDEEGKILEVLDGSQELDSVSEVKEHNDKLWIGSPFKSYVAVVEVNTSFCF</sequence>
<comment type="caution">
    <text evidence="8">The sequence shown here is derived from an EMBL/GenBank/DDBJ whole genome shotgun (WGS) entry which is preliminary data.</text>
</comment>
<evidence type="ECO:0000256" key="3">
    <source>
        <dbReference type="ARBA" id="ARBA00022554"/>
    </source>
</evidence>
<evidence type="ECO:0000313" key="9">
    <source>
        <dbReference type="Proteomes" id="UP000634136"/>
    </source>
</evidence>
<evidence type="ECO:0000256" key="2">
    <source>
        <dbReference type="ARBA" id="ARBA00009191"/>
    </source>
</evidence>
<dbReference type="InterPro" id="IPR011042">
    <property type="entry name" value="6-blade_b-propeller_TolB-like"/>
</dbReference>
<dbReference type="Proteomes" id="UP000634136">
    <property type="component" value="Unassembled WGS sequence"/>
</dbReference>
<dbReference type="SUPFAM" id="SSF63829">
    <property type="entry name" value="Calcium-dependent phosphotriesterase"/>
    <property type="match status" value="1"/>
</dbReference>
<evidence type="ECO:0000256" key="5">
    <source>
        <dbReference type="ARBA" id="ARBA00023180"/>
    </source>
</evidence>
<dbReference type="Pfam" id="PF20067">
    <property type="entry name" value="SSL_N"/>
    <property type="match status" value="1"/>
</dbReference>
<dbReference type="GO" id="GO:0012505">
    <property type="term" value="C:endomembrane system"/>
    <property type="evidence" value="ECO:0007669"/>
    <property type="project" value="TreeGrafter"/>
</dbReference>
<dbReference type="Gene3D" id="2.120.10.30">
    <property type="entry name" value="TolB, C-terminal domain"/>
    <property type="match status" value="1"/>
</dbReference>
<comment type="similarity">
    <text evidence="2">Belongs to the strictosidine synthase family.</text>
</comment>
<reference evidence="8" key="1">
    <citation type="submission" date="2020-09" db="EMBL/GenBank/DDBJ databases">
        <title>Genome-Enabled Discovery of Anthraquinone Biosynthesis in Senna tora.</title>
        <authorList>
            <person name="Kang S.-H."/>
            <person name="Pandey R.P."/>
            <person name="Lee C.-M."/>
            <person name="Sim J.-S."/>
            <person name="Jeong J.-T."/>
            <person name="Choi B.-S."/>
            <person name="Jung M."/>
            <person name="Ginzburg D."/>
            <person name="Zhao K."/>
            <person name="Won S.Y."/>
            <person name="Oh T.-J."/>
            <person name="Yu Y."/>
            <person name="Kim N.-H."/>
            <person name="Lee O.R."/>
            <person name="Lee T.-H."/>
            <person name="Bashyal P."/>
            <person name="Kim T.-S."/>
            <person name="Lee W.-H."/>
            <person name="Kawkins C."/>
            <person name="Kim C.-K."/>
            <person name="Kim J.S."/>
            <person name="Ahn B.O."/>
            <person name="Rhee S.Y."/>
            <person name="Sohng J.K."/>
        </authorList>
    </citation>
    <scope>NUCLEOTIDE SEQUENCE</scope>
    <source>
        <tissue evidence="8">Leaf</tissue>
    </source>
</reference>
<dbReference type="Pfam" id="PF03088">
    <property type="entry name" value="Str_synth"/>
    <property type="match status" value="1"/>
</dbReference>
<evidence type="ECO:0000256" key="6">
    <source>
        <dbReference type="SAM" id="SignalP"/>
    </source>
</evidence>